<reference evidence="1 2" key="1">
    <citation type="submission" date="2009-09" db="EMBL/GenBank/DDBJ databases">
        <authorList>
            <person name="Qin X."/>
            <person name="Bachman B."/>
            <person name="Battles P."/>
            <person name="Bell A."/>
            <person name="Bess C."/>
            <person name="Bickham C."/>
            <person name="Chaboub L."/>
            <person name="Chen D."/>
            <person name="Coyle M."/>
            <person name="Deiros D.R."/>
            <person name="Dinh H."/>
            <person name="Forbes L."/>
            <person name="Fowler G."/>
            <person name="Francisco L."/>
            <person name="Fu Q."/>
            <person name="Gubbala S."/>
            <person name="Hale W."/>
            <person name="Han Y."/>
            <person name="Hemphill L."/>
            <person name="Highlander S.K."/>
            <person name="Hirani K."/>
            <person name="Hogues M."/>
            <person name="Jackson L."/>
            <person name="Jakkamsetti A."/>
            <person name="Javaid M."/>
            <person name="Jiang H."/>
            <person name="Korchina V."/>
            <person name="Kovar C."/>
            <person name="Lara F."/>
            <person name="Lee S."/>
            <person name="Mata R."/>
            <person name="Mathew T."/>
            <person name="Moen C."/>
            <person name="Morales K."/>
            <person name="Munidasa M."/>
            <person name="Nazareth L."/>
            <person name="Ngo R."/>
            <person name="Nguyen L."/>
            <person name="Okwuonu G."/>
            <person name="Ongeri F."/>
            <person name="Patil S."/>
            <person name="Petrosino J."/>
            <person name="Pham C."/>
            <person name="Pham P."/>
            <person name="Pu L.-L."/>
            <person name="Puazo M."/>
            <person name="Raj R."/>
            <person name="Reid J."/>
            <person name="Rouhana J."/>
            <person name="Saada N."/>
            <person name="Shang Y."/>
            <person name="Simmons D."/>
            <person name="Thornton R."/>
            <person name="Warren J."/>
            <person name="Weissenberger G."/>
            <person name="Zhang J."/>
            <person name="Zhang L."/>
            <person name="Zhou C."/>
            <person name="Zhu D."/>
            <person name="Muzny D."/>
            <person name="Worley K."/>
            <person name="Gibbs R."/>
        </authorList>
    </citation>
    <scope>NUCLEOTIDE SEQUENCE [LARGE SCALE GENOMIC DNA]</scope>
    <source>
        <strain evidence="1 2">DSM 16041</strain>
    </source>
</reference>
<evidence type="ECO:0000313" key="1">
    <source>
        <dbReference type="EMBL" id="EEW54268.1"/>
    </source>
</evidence>
<dbReference type="EMBL" id="ACLL01000013">
    <property type="protein sequence ID" value="EEW54268.1"/>
    <property type="molecule type" value="Genomic_DNA"/>
</dbReference>
<proteinExistence type="predicted"/>
<organism evidence="1 2">
    <name type="scientific">Limosilactobacillus antri DSM 16041</name>
    <dbReference type="NCBI Taxonomy" id="525309"/>
    <lineage>
        <taxon>Bacteria</taxon>
        <taxon>Bacillati</taxon>
        <taxon>Bacillota</taxon>
        <taxon>Bacilli</taxon>
        <taxon>Lactobacillales</taxon>
        <taxon>Lactobacillaceae</taxon>
        <taxon>Limosilactobacillus</taxon>
    </lineage>
</organism>
<accession>C8P557</accession>
<dbReference type="Proteomes" id="UP000003675">
    <property type="component" value="Unassembled WGS sequence"/>
</dbReference>
<dbReference type="AlphaFoldDB" id="C8P557"/>
<sequence length="67" mass="7665">MQGEEAEVVTDFCPLSLFPLLIFPKYITKKVLIVKVNWLIVNNTTKLGLGNSKRIWRVEYHGISATM</sequence>
<gene>
    <name evidence="1" type="ORF">HMPREF0494_0451</name>
</gene>
<comment type="caution">
    <text evidence="1">The sequence shown here is derived from an EMBL/GenBank/DDBJ whole genome shotgun (WGS) entry which is preliminary data.</text>
</comment>
<protein>
    <submittedName>
        <fullName evidence="1">Uncharacterized protein</fullName>
    </submittedName>
</protein>
<dbReference type="HOGENOM" id="CLU_2806890_0_0_9"/>
<evidence type="ECO:0000313" key="2">
    <source>
        <dbReference type="Proteomes" id="UP000003675"/>
    </source>
</evidence>
<dbReference type="STRING" id="525309.HMPREF0494_0451"/>
<name>C8P557_9LACO</name>